<name>A0A929BA79_9PSEU</name>
<dbReference type="AlphaFoldDB" id="A0A929BA79"/>
<dbReference type="Proteomes" id="UP000598360">
    <property type="component" value="Unassembled WGS sequence"/>
</dbReference>
<proteinExistence type="predicted"/>
<evidence type="ECO:0000313" key="1">
    <source>
        <dbReference type="EMBL" id="MBE9376129.1"/>
    </source>
</evidence>
<dbReference type="RefSeq" id="WP_193929570.1">
    <property type="nucleotide sequence ID" value="NZ_JADEYC010000032.1"/>
</dbReference>
<reference evidence="1" key="1">
    <citation type="submission" date="2020-10" db="EMBL/GenBank/DDBJ databases">
        <title>Diversity and distribution of actinomycetes associated with coral in the coast of Hainan.</title>
        <authorList>
            <person name="Li F."/>
        </authorList>
    </citation>
    <scope>NUCLEOTIDE SEQUENCE</scope>
    <source>
        <strain evidence="1">HNM0983</strain>
    </source>
</reference>
<protein>
    <submittedName>
        <fullName evidence="1">Uncharacterized protein</fullName>
    </submittedName>
</protein>
<comment type="caution">
    <text evidence="1">The sequence shown here is derived from an EMBL/GenBank/DDBJ whole genome shotgun (WGS) entry which is preliminary data.</text>
</comment>
<organism evidence="1 2">
    <name type="scientific">Saccharopolyspora montiporae</name>
    <dbReference type="NCBI Taxonomy" id="2781240"/>
    <lineage>
        <taxon>Bacteria</taxon>
        <taxon>Bacillati</taxon>
        <taxon>Actinomycetota</taxon>
        <taxon>Actinomycetes</taxon>
        <taxon>Pseudonocardiales</taxon>
        <taxon>Pseudonocardiaceae</taxon>
        <taxon>Saccharopolyspora</taxon>
    </lineage>
</organism>
<sequence>MDYAVTADLEPPAGVDRLDPLQQEGIAAVLDRYLAMVEGVSGPGDADIDVLDYRITVHHTGANVLLALDAPALAAAEEAAASVLHELIGESDVLADWSVAHSEVRLTEDEFNQRLAAAENGDADTELEAAVEEALDTSVPEPAMDVEHWRTRLVELSEQLRAFSPDAFGPAPVRSAGRIAAGSLIHGIRVVTDELFYDELALAVNNATVADAVGLLVLEELPPCYAHRYDSHFARSFLLSSAAVAAQLTAPEWQGPRTVAESLALRLIVNEARVVLEAAELMDWATSEAVFAQFSEQAFAAVPSEELYAVDFALGGQDQLVPIAHADEVEDGLRERGLAFEQWFRPRGGPVGHHPYLS</sequence>
<accession>A0A929BA79</accession>
<keyword evidence="2" id="KW-1185">Reference proteome</keyword>
<gene>
    <name evidence="1" type="ORF">IQ251_16890</name>
</gene>
<evidence type="ECO:0000313" key="2">
    <source>
        <dbReference type="Proteomes" id="UP000598360"/>
    </source>
</evidence>
<dbReference type="EMBL" id="JADEYC010000032">
    <property type="protein sequence ID" value="MBE9376129.1"/>
    <property type="molecule type" value="Genomic_DNA"/>
</dbReference>